<evidence type="ECO:0000259" key="8">
    <source>
        <dbReference type="Pfam" id="PF01385"/>
    </source>
</evidence>
<name>A0A1S1QH36_9ACTN</name>
<dbReference type="InterPro" id="IPR010095">
    <property type="entry name" value="Cas12f1-like_TNB"/>
</dbReference>
<dbReference type="GO" id="GO:0032196">
    <property type="term" value="P:transposition"/>
    <property type="evidence" value="ECO:0007669"/>
    <property type="project" value="UniProtKB-KW"/>
</dbReference>
<dbReference type="GO" id="GO:0003677">
    <property type="term" value="F:DNA binding"/>
    <property type="evidence" value="ECO:0007669"/>
    <property type="project" value="UniProtKB-KW"/>
</dbReference>
<evidence type="ECO:0000256" key="5">
    <source>
        <dbReference type="ARBA" id="ARBA00022833"/>
    </source>
</evidence>
<evidence type="ECO:0000313" key="11">
    <source>
        <dbReference type="EMBL" id="OHV33270.1"/>
    </source>
</evidence>
<organism evidence="11 12">
    <name type="scientific">Parafrankia colletiae</name>
    <dbReference type="NCBI Taxonomy" id="573497"/>
    <lineage>
        <taxon>Bacteria</taxon>
        <taxon>Bacillati</taxon>
        <taxon>Actinomycetota</taxon>
        <taxon>Actinomycetes</taxon>
        <taxon>Frankiales</taxon>
        <taxon>Frankiaceae</taxon>
        <taxon>Parafrankia</taxon>
    </lineage>
</organism>
<keyword evidence="7" id="KW-0233">DNA recombination</keyword>
<evidence type="ECO:0000256" key="6">
    <source>
        <dbReference type="ARBA" id="ARBA00023125"/>
    </source>
</evidence>
<dbReference type="InterPro" id="IPR051399">
    <property type="entry name" value="RNA-guided_DNA_endo/Transpos"/>
</dbReference>
<evidence type="ECO:0000256" key="4">
    <source>
        <dbReference type="ARBA" id="ARBA00022723"/>
    </source>
</evidence>
<evidence type="ECO:0000256" key="3">
    <source>
        <dbReference type="ARBA" id="ARBA00022578"/>
    </source>
</evidence>
<keyword evidence="6" id="KW-0238">DNA-binding</keyword>
<dbReference type="Pfam" id="PF12323">
    <property type="entry name" value="HTH_OrfB_IS605"/>
    <property type="match status" value="1"/>
</dbReference>
<feature type="domain" description="Cas12f1-like TNB" evidence="9">
    <location>
        <begin position="318"/>
        <end position="384"/>
    </location>
</feature>
<reference evidence="12" key="1">
    <citation type="submission" date="2016-07" db="EMBL/GenBank/DDBJ databases">
        <title>Sequence Frankia sp. strain CcI1.17.</title>
        <authorList>
            <person name="Ghodhbane-Gtari F."/>
            <person name="Swanson E."/>
            <person name="Gueddou A."/>
            <person name="Morris K."/>
            <person name="Hezbri K."/>
            <person name="Ktari A."/>
            <person name="Nouioui I."/>
            <person name="Abebe-Akele F."/>
            <person name="Simpson S."/>
            <person name="Thomas K."/>
            <person name="Gtari M."/>
            <person name="Tisa L.S."/>
            <person name="Hurst S."/>
        </authorList>
    </citation>
    <scope>NUCLEOTIDE SEQUENCE [LARGE SCALE GENOMIC DNA]</scope>
    <source>
        <strain evidence="12">Cc1.17</strain>
    </source>
</reference>
<dbReference type="GO" id="GO:0006310">
    <property type="term" value="P:DNA recombination"/>
    <property type="evidence" value="ECO:0007669"/>
    <property type="project" value="UniProtKB-KW"/>
</dbReference>
<comment type="caution">
    <text evidence="11">The sequence shown here is derived from an EMBL/GenBank/DDBJ whole genome shotgun (WGS) entry which is preliminary data.</text>
</comment>
<comment type="similarity">
    <text evidence="1">In the C-terminal section; belongs to the transposase 35 family.</text>
</comment>
<accession>A0A1S1QH36</accession>
<protein>
    <submittedName>
        <fullName evidence="11">Transposase</fullName>
    </submittedName>
</protein>
<dbReference type="InterPro" id="IPR021027">
    <property type="entry name" value="Transposase_put_HTH"/>
</dbReference>
<dbReference type="InterPro" id="IPR001959">
    <property type="entry name" value="Transposase"/>
</dbReference>
<feature type="domain" description="Transposase putative helix-turn-helix" evidence="10">
    <location>
        <begin position="1"/>
        <end position="43"/>
    </location>
</feature>
<dbReference type="RefSeq" id="WP_071087199.1">
    <property type="nucleotide sequence ID" value="NZ_MBLM01000133.1"/>
</dbReference>
<sequence>MRRSYKFLLRPTVRQATALTTMLDDHRVLYNAGLEERRAAYRHPSKTTVRYGDQSAQLKEIRAADPDQARWSFSSQQATLRRLDRAFAAFFRRVKAGQTPGYPRFRGMGWFHTVTWPKDGDGCRWDSQPDHPTQTRVRLQGIGHVRVHQHRLVRGTVKTISVTREGRRWYVALSCDDVPAQPLPGTGVAVGVDLGVASLVALSDGRHAGNPRYLAAAAGRLTRAQRQLARKKRGSARRRKAVARVAAVHARVRRQRLDFAHKTALGLIRGHDLIVVEALRVGNMTRRARPIPDRPGVFLPNGQAAKSGLNRSILDAGWGVFLAVLHAKAESAGRVVVEVNPARTSRTCAVCGYCHADNRRTQAVFACTACGHAAHADVNAAVNILRAGLALQAAQAA</sequence>
<dbReference type="OrthoDB" id="3216976at2"/>
<dbReference type="PANTHER" id="PTHR30405:SF25">
    <property type="entry name" value="RNA-GUIDED DNA ENDONUCLEASE INSQ-RELATED"/>
    <property type="match status" value="1"/>
</dbReference>
<keyword evidence="4" id="KW-0479">Metal-binding</keyword>
<evidence type="ECO:0000256" key="7">
    <source>
        <dbReference type="ARBA" id="ARBA00023172"/>
    </source>
</evidence>
<evidence type="ECO:0000256" key="1">
    <source>
        <dbReference type="ARBA" id="ARBA00008761"/>
    </source>
</evidence>
<dbReference type="Pfam" id="PF01385">
    <property type="entry name" value="OrfB_IS605"/>
    <property type="match status" value="1"/>
</dbReference>
<gene>
    <name evidence="11" type="ORF">CC117_23225</name>
</gene>
<keyword evidence="5" id="KW-0862">Zinc</keyword>
<dbReference type="NCBIfam" id="NF040570">
    <property type="entry name" value="guided_TnpB"/>
    <property type="match status" value="1"/>
</dbReference>
<dbReference type="Proteomes" id="UP000179627">
    <property type="component" value="Unassembled WGS sequence"/>
</dbReference>
<proteinExistence type="inferred from homology"/>
<dbReference type="EMBL" id="MBLM01000133">
    <property type="protein sequence ID" value="OHV33270.1"/>
    <property type="molecule type" value="Genomic_DNA"/>
</dbReference>
<dbReference type="PANTHER" id="PTHR30405">
    <property type="entry name" value="TRANSPOSASE"/>
    <property type="match status" value="1"/>
</dbReference>
<feature type="domain" description="Probable transposase IS891/IS1136/IS1341" evidence="8">
    <location>
        <begin position="181"/>
        <end position="287"/>
    </location>
</feature>
<keyword evidence="12" id="KW-1185">Reference proteome</keyword>
<evidence type="ECO:0000259" key="10">
    <source>
        <dbReference type="Pfam" id="PF12323"/>
    </source>
</evidence>
<evidence type="ECO:0000313" key="12">
    <source>
        <dbReference type="Proteomes" id="UP000179627"/>
    </source>
</evidence>
<comment type="similarity">
    <text evidence="2">In the N-terminal section; belongs to the transposase 2 family.</text>
</comment>
<dbReference type="Pfam" id="PF07282">
    <property type="entry name" value="Cas12f1-like_TNB"/>
    <property type="match status" value="1"/>
</dbReference>
<dbReference type="GO" id="GO:0046872">
    <property type="term" value="F:metal ion binding"/>
    <property type="evidence" value="ECO:0007669"/>
    <property type="project" value="UniProtKB-KW"/>
</dbReference>
<evidence type="ECO:0000259" key="9">
    <source>
        <dbReference type="Pfam" id="PF07282"/>
    </source>
</evidence>
<dbReference type="AlphaFoldDB" id="A0A1S1QH36"/>
<evidence type="ECO:0000256" key="2">
    <source>
        <dbReference type="ARBA" id="ARBA00011044"/>
    </source>
</evidence>
<keyword evidence="3" id="KW-0815">Transposition</keyword>